<dbReference type="AlphaFoldDB" id="A0A1H6U9K2"/>
<name>A0A1H6U9K2_9MICO</name>
<proteinExistence type="predicted"/>
<keyword evidence="2" id="KW-1185">Reference proteome</keyword>
<protein>
    <submittedName>
        <fullName evidence="1">Uncharacterized protein</fullName>
    </submittedName>
</protein>
<sequence>MYPEDPVTSDALRASVTLRFDTLARRLALPLGATVDLVESEDFSVLKITPANDDALAIDVVFDNLIDFAAGSIGGRWEADYTDEMVEDLEDLLHAIVAGHVSEVAAPGRSRVEVTIASGEVVSETGYEGCLTSLTPMPGWTKWGRRLQYGPYRPSI</sequence>
<dbReference type="Proteomes" id="UP000183315">
    <property type="component" value="Unassembled WGS sequence"/>
</dbReference>
<dbReference type="RefSeq" id="WP_143058862.1">
    <property type="nucleotide sequence ID" value="NZ_BBLU01000001.1"/>
</dbReference>
<evidence type="ECO:0000313" key="2">
    <source>
        <dbReference type="Proteomes" id="UP000183315"/>
    </source>
</evidence>
<accession>A0A1H6U9K2</accession>
<dbReference type="OrthoDB" id="5019571at2"/>
<gene>
    <name evidence="1" type="ORF">SAMN05421637_0294</name>
</gene>
<evidence type="ECO:0000313" key="1">
    <source>
        <dbReference type="EMBL" id="SEI88226.1"/>
    </source>
</evidence>
<organism evidence="1 2">
    <name type="scientific">Demequina mangrovi</name>
    <dbReference type="NCBI Taxonomy" id="1043493"/>
    <lineage>
        <taxon>Bacteria</taxon>
        <taxon>Bacillati</taxon>
        <taxon>Actinomycetota</taxon>
        <taxon>Actinomycetes</taxon>
        <taxon>Micrococcales</taxon>
        <taxon>Demequinaceae</taxon>
        <taxon>Demequina</taxon>
    </lineage>
</organism>
<reference evidence="2" key="1">
    <citation type="submission" date="2016-10" db="EMBL/GenBank/DDBJ databases">
        <authorList>
            <person name="Varghese N."/>
        </authorList>
    </citation>
    <scope>NUCLEOTIDE SEQUENCE [LARGE SCALE GENOMIC DNA]</scope>
    <source>
        <strain evidence="2">DSM 24868</strain>
    </source>
</reference>
<dbReference type="EMBL" id="FNZI01000001">
    <property type="protein sequence ID" value="SEI88226.1"/>
    <property type="molecule type" value="Genomic_DNA"/>
</dbReference>